<protein>
    <submittedName>
        <fullName evidence="4">AAA family ATPase</fullName>
    </submittedName>
</protein>
<dbReference type="InterPro" id="IPR016032">
    <property type="entry name" value="Sig_transdc_resp-reg_C-effctor"/>
</dbReference>
<keyword evidence="5" id="KW-1185">Reference proteome</keyword>
<dbReference type="InterPro" id="IPR041664">
    <property type="entry name" value="AAA_16"/>
</dbReference>
<dbReference type="SMART" id="SM00421">
    <property type="entry name" value="HTH_LUXR"/>
    <property type="match status" value="1"/>
</dbReference>
<dbReference type="GO" id="GO:0006355">
    <property type="term" value="P:regulation of DNA-templated transcription"/>
    <property type="evidence" value="ECO:0007669"/>
    <property type="project" value="InterPro"/>
</dbReference>
<dbReference type="GO" id="GO:0005524">
    <property type="term" value="F:ATP binding"/>
    <property type="evidence" value="ECO:0007669"/>
    <property type="project" value="UniProtKB-KW"/>
</dbReference>
<evidence type="ECO:0000256" key="2">
    <source>
        <dbReference type="ARBA" id="ARBA00022840"/>
    </source>
</evidence>
<dbReference type="SUPFAM" id="SSF52540">
    <property type="entry name" value="P-loop containing nucleoside triphosphate hydrolases"/>
    <property type="match status" value="1"/>
</dbReference>
<keyword evidence="1" id="KW-0547">Nucleotide-binding</keyword>
<proteinExistence type="predicted"/>
<dbReference type="InterPro" id="IPR000792">
    <property type="entry name" value="Tscrpt_reg_LuxR_C"/>
</dbReference>
<feature type="domain" description="HTH luxR-type" evidence="3">
    <location>
        <begin position="843"/>
        <end position="908"/>
    </location>
</feature>
<dbReference type="Proteomes" id="UP000475545">
    <property type="component" value="Unassembled WGS sequence"/>
</dbReference>
<name>A0A6L7GR66_9ACTN</name>
<dbReference type="InterPro" id="IPR027417">
    <property type="entry name" value="P-loop_NTPase"/>
</dbReference>
<dbReference type="PANTHER" id="PTHR16305:SF35">
    <property type="entry name" value="TRANSCRIPTIONAL ACTIVATOR DOMAIN"/>
    <property type="match status" value="1"/>
</dbReference>
<reference evidence="4 5" key="1">
    <citation type="submission" date="2019-11" db="EMBL/GenBank/DDBJ databases">
        <title>Gordonia sp. nov., a novel actinobacterium isolated from mangrove soil in Hainan.</title>
        <authorList>
            <person name="Huang X."/>
            <person name="Xie Y."/>
            <person name="Chu X."/>
            <person name="Xiao K."/>
        </authorList>
    </citation>
    <scope>NUCLEOTIDE SEQUENCE [LARGE SCALE GENOMIC DNA]</scope>
    <source>
        <strain evidence="4 5">HNM0687</strain>
    </source>
</reference>
<keyword evidence="2" id="KW-0067">ATP-binding</keyword>
<dbReference type="CDD" id="cd06170">
    <property type="entry name" value="LuxR_C_like"/>
    <property type="match status" value="1"/>
</dbReference>
<sequence>MVIGREHEQQVIDRLVSAARIGTSGVLALTGEPGVGKTALLGWTESRLDGFRVLRATGTEPEREVPFAALLTVLRPTLDLLDTIAAPQARALASALALEEGGAGDRFAIGAATLSLLCRYADNGPVAVLLDDLQLIDAPSVDALLFAARRLSADPIAVLVAGREGEVDDLVSGVDTLHLTGLDLAGVRGLVDDLLTTPVNEDWVLRLYELTDGNPLAVAELAESPEALPPPPSGVPAALSAHLVDAFVRRLRPLDETARSVLLVAVVCNGDLRLTGQVCTALELDVAQLACAADAGLAQVVGGEITFRHPLLRSAVYRDSPPQRRRTVHAAVAAALPDEDVDRRAWHLAEALWAPDAEAAALLHSAGERAAERSAWAVASAAYERAARLSPDSADATDRLLTAAASAWSAGLSARALALLDELDLDRPDGSPGHATPLPALELRAVIAARSGSLRVGITLLEQAAMASESADLRARLLAEAVHASAFLADGAVARRLVAPLGAAVAAATTTRARAMGTVASGMAQVLAGTGGITELQDAMPLLTDSPDLRDDEDSVSWLLYAPLFLRDADTGRVLRERIEQARTRAGVGVLPGLLFQVARDGATSDSWRRAAADYTEGIRLARDTGQTTELAMNLAGLAWLQSHTGQAIDCRSHAHEAITLGRDREIRTAEIWALLALADLAVCGDDADETMRRQLAVDQMLAERSVGDPDLSPRPDLVETLLRLGRSEEAATMAGRFLAVADAKGRPWSRARARRACALVADDFDQPFTEALALHHNTPDTFETARTELAYGERLRRAARRVEARGHLRRALSIFTELGAEPWADRAATELDLTGERVTTRPLGGVAALTPQELQVALLLSDGRTTREAAAALFLSPKTVEYHLRKVYRKLGIRSRGELAEIVSSTR</sequence>
<dbReference type="Gene3D" id="1.10.10.10">
    <property type="entry name" value="Winged helix-like DNA-binding domain superfamily/Winged helix DNA-binding domain"/>
    <property type="match status" value="1"/>
</dbReference>
<organism evidence="4 5">
    <name type="scientific">Gordonia mangrovi</name>
    <dbReference type="NCBI Taxonomy" id="2665643"/>
    <lineage>
        <taxon>Bacteria</taxon>
        <taxon>Bacillati</taxon>
        <taxon>Actinomycetota</taxon>
        <taxon>Actinomycetes</taxon>
        <taxon>Mycobacteriales</taxon>
        <taxon>Gordoniaceae</taxon>
        <taxon>Gordonia</taxon>
    </lineage>
</organism>
<dbReference type="GO" id="GO:0005737">
    <property type="term" value="C:cytoplasm"/>
    <property type="evidence" value="ECO:0007669"/>
    <property type="project" value="TreeGrafter"/>
</dbReference>
<accession>A0A6L7GR66</accession>
<dbReference type="GO" id="GO:0004016">
    <property type="term" value="F:adenylate cyclase activity"/>
    <property type="evidence" value="ECO:0007669"/>
    <property type="project" value="TreeGrafter"/>
</dbReference>
<evidence type="ECO:0000313" key="4">
    <source>
        <dbReference type="EMBL" id="MXP22444.1"/>
    </source>
</evidence>
<dbReference type="SUPFAM" id="SSF46894">
    <property type="entry name" value="C-terminal effector domain of the bipartite response regulators"/>
    <property type="match status" value="1"/>
</dbReference>
<gene>
    <name evidence="4" type="ORF">GIY30_13950</name>
</gene>
<dbReference type="AlphaFoldDB" id="A0A6L7GR66"/>
<dbReference type="GO" id="GO:0003677">
    <property type="term" value="F:DNA binding"/>
    <property type="evidence" value="ECO:0007669"/>
    <property type="project" value="InterPro"/>
</dbReference>
<dbReference type="EMBL" id="WMBR01000003">
    <property type="protein sequence ID" value="MXP22444.1"/>
    <property type="molecule type" value="Genomic_DNA"/>
</dbReference>
<dbReference type="PROSITE" id="PS50043">
    <property type="entry name" value="HTH_LUXR_2"/>
    <property type="match status" value="1"/>
</dbReference>
<dbReference type="PRINTS" id="PR00038">
    <property type="entry name" value="HTHLUXR"/>
</dbReference>
<evidence type="ECO:0000256" key="1">
    <source>
        <dbReference type="ARBA" id="ARBA00022741"/>
    </source>
</evidence>
<evidence type="ECO:0000259" key="3">
    <source>
        <dbReference type="PROSITE" id="PS50043"/>
    </source>
</evidence>
<dbReference type="Pfam" id="PF00196">
    <property type="entry name" value="GerE"/>
    <property type="match status" value="1"/>
</dbReference>
<dbReference type="Pfam" id="PF13191">
    <property type="entry name" value="AAA_16"/>
    <property type="match status" value="1"/>
</dbReference>
<comment type="caution">
    <text evidence="4">The sequence shown here is derived from an EMBL/GenBank/DDBJ whole genome shotgun (WGS) entry which is preliminary data.</text>
</comment>
<dbReference type="PANTHER" id="PTHR16305">
    <property type="entry name" value="TESTICULAR SOLUBLE ADENYLYL CYCLASE"/>
    <property type="match status" value="1"/>
</dbReference>
<evidence type="ECO:0000313" key="5">
    <source>
        <dbReference type="Proteomes" id="UP000475545"/>
    </source>
</evidence>
<dbReference type="InterPro" id="IPR036388">
    <property type="entry name" value="WH-like_DNA-bd_sf"/>
</dbReference>